<gene>
    <name evidence="3" type="ORF">A2856_00145</name>
</gene>
<dbReference type="InterPro" id="IPR016047">
    <property type="entry name" value="M23ase_b-sheet_dom"/>
</dbReference>
<evidence type="ECO:0000313" key="4">
    <source>
        <dbReference type="Proteomes" id="UP000177885"/>
    </source>
</evidence>
<dbReference type="GO" id="GO:0004222">
    <property type="term" value="F:metalloendopeptidase activity"/>
    <property type="evidence" value="ECO:0007669"/>
    <property type="project" value="TreeGrafter"/>
</dbReference>
<proteinExistence type="predicted"/>
<dbReference type="EMBL" id="MGDT01000004">
    <property type="protein sequence ID" value="OGL66903.1"/>
    <property type="molecule type" value="Genomic_DNA"/>
</dbReference>
<dbReference type="STRING" id="1802385.A2856_00145"/>
<feature type="region of interest" description="Disordered" evidence="1">
    <location>
        <begin position="63"/>
        <end position="84"/>
    </location>
</feature>
<reference evidence="3 4" key="1">
    <citation type="journal article" date="2016" name="Nat. Commun.">
        <title>Thousands of microbial genomes shed light on interconnected biogeochemical processes in an aquifer system.</title>
        <authorList>
            <person name="Anantharaman K."/>
            <person name="Brown C.T."/>
            <person name="Hug L.A."/>
            <person name="Sharon I."/>
            <person name="Castelle C.J."/>
            <person name="Probst A.J."/>
            <person name="Thomas B.C."/>
            <person name="Singh A."/>
            <person name="Wilkins M.J."/>
            <person name="Karaoz U."/>
            <person name="Brodie E.L."/>
            <person name="Williams K.H."/>
            <person name="Hubbard S.S."/>
            <person name="Banfield J.F."/>
        </authorList>
    </citation>
    <scope>NUCLEOTIDE SEQUENCE [LARGE SCALE GENOMIC DNA]</scope>
</reference>
<dbReference type="CDD" id="cd12797">
    <property type="entry name" value="M23_peptidase"/>
    <property type="match status" value="1"/>
</dbReference>
<name>A0A1F7TLP1_9BACT</name>
<protein>
    <recommendedName>
        <fullName evidence="2">M23ase beta-sheet core domain-containing protein</fullName>
    </recommendedName>
</protein>
<evidence type="ECO:0000259" key="2">
    <source>
        <dbReference type="Pfam" id="PF01551"/>
    </source>
</evidence>
<feature type="compositionally biased region" description="Acidic residues" evidence="1">
    <location>
        <begin position="384"/>
        <end position="411"/>
    </location>
</feature>
<dbReference type="Proteomes" id="UP000177885">
    <property type="component" value="Unassembled WGS sequence"/>
</dbReference>
<feature type="region of interest" description="Disordered" evidence="1">
    <location>
        <begin position="373"/>
        <end position="444"/>
    </location>
</feature>
<accession>A0A1F7TLP1</accession>
<dbReference type="AlphaFoldDB" id="A0A1F7TLP1"/>
<organism evidence="3 4">
    <name type="scientific">Candidatus Uhrbacteria bacterium RIFCSPHIGHO2_01_FULL_63_20</name>
    <dbReference type="NCBI Taxonomy" id="1802385"/>
    <lineage>
        <taxon>Bacteria</taxon>
        <taxon>Candidatus Uhriibacteriota</taxon>
    </lineage>
</organism>
<feature type="domain" description="M23ase beta-sheet core" evidence="2">
    <location>
        <begin position="77"/>
        <end position="165"/>
    </location>
</feature>
<dbReference type="Pfam" id="PF01551">
    <property type="entry name" value="Peptidase_M23"/>
    <property type="match status" value="1"/>
</dbReference>
<dbReference type="InterPro" id="IPR050570">
    <property type="entry name" value="Cell_wall_metabolism_enzyme"/>
</dbReference>
<dbReference type="PROSITE" id="PS51257">
    <property type="entry name" value="PROKAR_LIPOPROTEIN"/>
    <property type="match status" value="1"/>
</dbReference>
<evidence type="ECO:0000313" key="3">
    <source>
        <dbReference type="EMBL" id="OGL66903.1"/>
    </source>
</evidence>
<comment type="caution">
    <text evidence="3">The sequence shown here is derived from an EMBL/GenBank/DDBJ whole genome shotgun (WGS) entry which is preliminary data.</text>
</comment>
<dbReference type="PANTHER" id="PTHR21666">
    <property type="entry name" value="PEPTIDASE-RELATED"/>
    <property type="match status" value="1"/>
</dbReference>
<dbReference type="Gene3D" id="2.70.70.10">
    <property type="entry name" value="Glucose Permease (Domain IIA)"/>
    <property type="match status" value="1"/>
</dbReference>
<dbReference type="SUPFAM" id="SSF51261">
    <property type="entry name" value="Duplicated hybrid motif"/>
    <property type="match status" value="1"/>
</dbReference>
<dbReference type="PANTHER" id="PTHR21666:SF270">
    <property type="entry name" value="MUREIN HYDROLASE ACTIVATOR ENVC"/>
    <property type="match status" value="1"/>
</dbReference>
<sequence length="569" mass="59244">MRQRFVLPWFIIAPMLGGGCATDTGGGGTPIPPGTGDVGGGVTRGVLNLPVADRTRMLCTQGVGGEHSHHFRSTRNAVDLDTPNDRDQAVYAPSSGIARVHDDPASPFGIHVNVDRLDGTYAVIAHLKRVIVKDGAEVAEGTLIGIEGCTGACSGDHVHLSLMEGDASQGAEHGISIPMSLILRDEDGEMDLLDAAQLDCGVSDGTRYASALAAVNRHPDGSLVQVSGDPRVYQLDGGMARHVVDEQAFMALGYDFRDVVLIAEEEFACYEQGAAIGSAADLAWTPVAGLTVGTLTREASRSDVYAVTAFGLMPVEDWRTLLLLGYDPARIRFVADGTFARSGLPMGDCVSGFGCITRALTSTCAAPFAFGASEDGGIGGPVDEQQEEEEEDDGTQDGEDDESPDEGEQDAPADRDVPADGGNEDGTEDDGGSAQGAGAPGAPRALHVSWTAPFSAPAARITLSGEYHFADGSYGFFWHELAEVANVATLAYDLDGVGSGDAFRFSVEFEALDGDMSWSCIGPYDASQGQYGTRQGTAVADVDGTAIAIQTNGDPSGETTGCGLNLIIP</sequence>
<dbReference type="InterPro" id="IPR011055">
    <property type="entry name" value="Dup_hybrid_motif"/>
</dbReference>
<feature type="compositionally biased region" description="Acidic residues" evidence="1">
    <location>
        <begin position="422"/>
        <end position="431"/>
    </location>
</feature>
<evidence type="ECO:0000256" key="1">
    <source>
        <dbReference type="SAM" id="MobiDB-lite"/>
    </source>
</evidence>